<keyword evidence="3" id="KW-1185">Reference proteome</keyword>
<dbReference type="InterPro" id="IPR050075">
    <property type="entry name" value="LeuD"/>
</dbReference>
<evidence type="ECO:0000313" key="2">
    <source>
        <dbReference type="EMBL" id="MBD0415605.1"/>
    </source>
</evidence>
<comment type="caution">
    <text evidence="2">The sequence shown here is derived from an EMBL/GenBank/DDBJ whole genome shotgun (WGS) entry which is preliminary data.</text>
</comment>
<dbReference type="PANTHER" id="PTHR43345">
    <property type="entry name" value="3-ISOPROPYLMALATE DEHYDRATASE SMALL SUBUNIT 2-RELATED-RELATED"/>
    <property type="match status" value="1"/>
</dbReference>
<dbReference type="Gene3D" id="3.20.19.10">
    <property type="entry name" value="Aconitase, domain 4"/>
    <property type="match status" value="1"/>
</dbReference>
<dbReference type="SUPFAM" id="SSF52016">
    <property type="entry name" value="LeuD/IlvD-like"/>
    <property type="match status" value="1"/>
</dbReference>
<dbReference type="RefSeq" id="WP_188165006.1">
    <property type="nucleotide sequence ID" value="NZ_JACVVX010000003.1"/>
</dbReference>
<sequence>MSELIGRAWRFGDNISADDGIIEYSQVPDLGSFDIPALKAMCFARLRPEFPSAVRAGDLVVAGKNFGHHSHPHACVAMRESGVAAVVVDSTDSAFVRKALNVGLPIVSCPGVTAIVADHDTVALDIVAGIVRNADTGQTLSFRPFAPQMIEVWQAGGLGAALKSRLSKDIRNA</sequence>
<dbReference type="Proteomes" id="UP000643405">
    <property type="component" value="Unassembled WGS sequence"/>
</dbReference>
<dbReference type="PANTHER" id="PTHR43345:SF2">
    <property type="entry name" value="3-ISOPROPYLMALATE DEHYDRATASE SMALL SUBUNIT 1"/>
    <property type="match status" value="1"/>
</dbReference>
<evidence type="ECO:0000313" key="3">
    <source>
        <dbReference type="Proteomes" id="UP000643405"/>
    </source>
</evidence>
<accession>A0A8J6PPS1</accession>
<gene>
    <name evidence="2" type="primary">leuD</name>
    <name evidence="2" type="ORF">ICI42_13125</name>
</gene>
<protein>
    <submittedName>
        <fullName evidence="2">3-isopropylmalate dehydratase small subunit</fullName>
        <ecNumber evidence="2">4.2.1.33</ecNumber>
    </submittedName>
</protein>
<organism evidence="2 3">
    <name type="scientific">Oryzicola mucosus</name>
    <dbReference type="NCBI Taxonomy" id="2767425"/>
    <lineage>
        <taxon>Bacteria</taxon>
        <taxon>Pseudomonadati</taxon>
        <taxon>Pseudomonadota</taxon>
        <taxon>Alphaproteobacteria</taxon>
        <taxon>Hyphomicrobiales</taxon>
        <taxon>Phyllobacteriaceae</taxon>
        <taxon>Oryzicola</taxon>
    </lineage>
</organism>
<evidence type="ECO:0000256" key="1">
    <source>
        <dbReference type="ARBA" id="ARBA00023239"/>
    </source>
</evidence>
<dbReference type="InterPro" id="IPR015928">
    <property type="entry name" value="Aconitase/3IPM_dehydase_swvl"/>
</dbReference>
<dbReference type="AlphaFoldDB" id="A0A8J6PPS1"/>
<dbReference type="GO" id="GO:0003861">
    <property type="term" value="F:3-isopropylmalate dehydratase activity"/>
    <property type="evidence" value="ECO:0007669"/>
    <property type="project" value="UniProtKB-EC"/>
</dbReference>
<proteinExistence type="predicted"/>
<dbReference type="EMBL" id="JACVVX010000003">
    <property type="protein sequence ID" value="MBD0415605.1"/>
    <property type="molecule type" value="Genomic_DNA"/>
</dbReference>
<reference evidence="2" key="1">
    <citation type="submission" date="2020-09" db="EMBL/GenBank/DDBJ databases">
        <title>Genome seq and assembly of Tianweitania sp.</title>
        <authorList>
            <person name="Chhetri G."/>
        </authorList>
    </citation>
    <scope>NUCLEOTIDE SEQUENCE</scope>
    <source>
        <strain evidence="2">Rool2</strain>
    </source>
</reference>
<dbReference type="EC" id="4.2.1.33" evidence="2"/>
<keyword evidence="1 2" id="KW-0456">Lyase</keyword>
<name>A0A8J6PPS1_9HYPH</name>